<dbReference type="SUPFAM" id="SSF51182">
    <property type="entry name" value="RmlC-like cupins"/>
    <property type="match status" value="1"/>
</dbReference>
<evidence type="ECO:0000313" key="3">
    <source>
        <dbReference type="Proteomes" id="UP000198894"/>
    </source>
</evidence>
<dbReference type="Gene3D" id="2.60.120.10">
    <property type="entry name" value="Jelly Rolls"/>
    <property type="match status" value="1"/>
</dbReference>
<dbReference type="PANTHER" id="PTHR40943:SF1">
    <property type="entry name" value="CYTOPLASMIC PROTEIN"/>
    <property type="match status" value="1"/>
</dbReference>
<name>A0A1G8NQZ8_9HYPH</name>
<evidence type="ECO:0000313" key="2">
    <source>
        <dbReference type="EMBL" id="SDI82624.1"/>
    </source>
</evidence>
<dbReference type="AlphaFoldDB" id="A0A1G8NQZ8"/>
<sequence length="117" mass="12916">MIDFKTFAHLAHIDLGEPQPKPTSLEADQMEAANTLWTSEDGKIEVGVWECSQGRFTARRDTNSEICHIVSGRVTLHGPGGAAKDVGPGELLVLPLGWEGEWTIHEKTRKLYILHAV</sequence>
<protein>
    <recommendedName>
        <fullName evidence="1">(S)-ureidoglycine aminohydrolase cupin domain-containing protein</fullName>
    </recommendedName>
</protein>
<proteinExistence type="predicted"/>
<dbReference type="InterPro" id="IPR011051">
    <property type="entry name" value="RmlC_Cupin_sf"/>
</dbReference>
<dbReference type="InterPro" id="IPR014710">
    <property type="entry name" value="RmlC-like_jellyroll"/>
</dbReference>
<dbReference type="Pfam" id="PF05899">
    <property type="entry name" value="Cupin_3"/>
    <property type="match status" value="1"/>
</dbReference>
<dbReference type="EMBL" id="FNEE01000003">
    <property type="protein sequence ID" value="SDI82624.1"/>
    <property type="molecule type" value="Genomic_DNA"/>
</dbReference>
<accession>A0A1G8NQZ8</accession>
<reference evidence="3" key="1">
    <citation type="submission" date="2016-10" db="EMBL/GenBank/DDBJ databases">
        <authorList>
            <person name="Varghese N."/>
            <person name="Submissions S."/>
        </authorList>
    </citation>
    <scope>NUCLEOTIDE SEQUENCE [LARGE SCALE GENOMIC DNA]</scope>
    <source>
        <strain evidence="3">CGMCC 1.11022</strain>
    </source>
</reference>
<dbReference type="Proteomes" id="UP000198894">
    <property type="component" value="Unassembled WGS sequence"/>
</dbReference>
<keyword evidence="3" id="KW-1185">Reference proteome</keyword>
<evidence type="ECO:0000259" key="1">
    <source>
        <dbReference type="Pfam" id="PF05899"/>
    </source>
</evidence>
<organism evidence="2 3">
    <name type="scientific">Mesorhizobium muleiense</name>
    <dbReference type="NCBI Taxonomy" id="1004279"/>
    <lineage>
        <taxon>Bacteria</taxon>
        <taxon>Pseudomonadati</taxon>
        <taxon>Pseudomonadota</taxon>
        <taxon>Alphaproteobacteria</taxon>
        <taxon>Hyphomicrobiales</taxon>
        <taxon>Phyllobacteriaceae</taxon>
        <taxon>Mesorhizobium</taxon>
    </lineage>
</organism>
<feature type="domain" description="(S)-ureidoglycine aminohydrolase cupin" evidence="1">
    <location>
        <begin position="39"/>
        <end position="112"/>
    </location>
</feature>
<dbReference type="PANTHER" id="PTHR40943">
    <property type="entry name" value="CYTOPLASMIC PROTEIN-RELATED"/>
    <property type="match status" value="1"/>
</dbReference>
<gene>
    <name evidence="2" type="ORF">SAMN05428953_10331</name>
</gene>
<dbReference type="InterPro" id="IPR008579">
    <property type="entry name" value="UGlyAH_Cupin_dom"/>
</dbReference>
<dbReference type="RefSeq" id="WP_091591900.1">
    <property type="nucleotide sequence ID" value="NZ_FNEE01000003.1"/>
</dbReference>